<dbReference type="AlphaFoldDB" id="A0A0P4W592"/>
<dbReference type="InterPro" id="IPR040246">
    <property type="entry name" value="C16orf87-like"/>
</dbReference>
<evidence type="ECO:0000313" key="2">
    <source>
        <dbReference type="EMBL" id="JAI56553.1"/>
    </source>
</evidence>
<feature type="compositionally biased region" description="Basic and acidic residues" evidence="1">
    <location>
        <begin position="80"/>
        <end position="99"/>
    </location>
</feature>
<accession>A0A0P4W592</accession>
<protein>
    <submittedName>
        <fullName evidence="2">Uncharacterized protein</fullName>
    </submittedName>
</protein>
<organism evidence="2">
    <name type="scientific">Rhodnius neglectus</name>
    <dbReference type="NCBI Taxonomy" id="72488"/>
    <lineage>
        <taxon>Eukaryota</taxon>
        <taxon>Metazoa</taxon>
        <taxon>Ecdysozoa</taxon>
        <taxon>Arthropoda</taxon>
        <taxon>Hexapoda</taxon>
        <taxon>Insecta</taxon>
        <taxon>Pterygota</taxon>
        <taxon>Neoptera</taxon>
        <taxon>Paraneoptera</taxon>
        <taxon>Hemiptera</taxon>
        <taxon>Heteroptera</taxon>
        <taxon>Panheteroptera</taxon>
        <taxon>Cimicomorpha</taxon>
        <taxon>Reduviidae</taxon>
        <taxon>Triatominae</taxon>
        <taxon>Rhodnius</taxon>
    </lineage>
</organism>
<feature type="region of interest" description="Disordered" evidence="1">
    <location>
        <begin position="70"/>
        <end position="99"/>
    </location>
</feature>
<reference evidence="2" key="1">
    <citation type="journal article" date="2016" name="PLoS Negl. Trop. Dis.">
        <title>A Deep Insight into the Sialome of Rhodnius neglectus, a Vector of Chagas Disease.</title>
        <authorList>
            <person name="Santiago P.B."/>
            <person name="Assumpcao T.C."/>
            <person name="Araujo C.N."/>
            <person name="Bastos I.M."/>
            <person name="Neves D."/>
            <person name="Silva I.G."/>
            <person name="Charneau S."/>
            <person name="Queiroz R.M."/>
            <person name="Raiol T."/>
            <person name="Oliveira J.V."/>
            <person name="Sousa M.V."/>
            <person name="Calvo E."/>
            <person name="Ribeiro J.M."/>
            <person name="Santana J.M."/>
        </authorList>
    </citation>
    <scope>NUCLEOTIDE SEQUENCE</scope>
    <source>
        <tissue evidence="2">Salivary glands</tissue>
    </source>
</reference>
<proteinExistence type="evidence at transcript level"/>
<dbReference type="PANTHER" id="PTHR31101">
    <property type="entry name" value="UPF0547 PROTEIN C16ORF87"/>
    <property type="match status" value="1"/>
</dbReference>
<name>A0A0P4W592_9HEMI</name>
<sequence length="157" mass="17894">MGKSNKAITKCCPFCELQVAVACKSCPGCKHSFYNAKRMSLAQAVMVEGCRRRTERVKREKPNYYDASEYEKKTKKKRLERTSVELPKERGRPRVGESYKKKAIKKKKITSAGLKAVVGKESEEDEPLVLLTADKARQCSIILAELNRKFILTTFRT</sequence>
<dbReference type="EMBL" id="GDKW01000042">
    <property type="protein sequence ID" value="JAI56553.1"/>
    <property type="molecule type" value="mRNA"/>
</dbReference>
<evidence type="ECO:0000256" key="1">
    <source>
        <dbReference type="SAM" id="MobiDB-lite"/>
    </source>
</evidence>